<accession>A0ABX0KVM0</accession>
<name>A0ABX0KVM0_9NEIS</name>
<dbReference type="Proteomes" id="UP000712570">
    <property type="component" value="Unassembled WGS sequence"/>
</dbReference>
<evidence type="ECO:0000313" key="1">
    <source>
        <dbReference type="EMBL" id="NHQ86149.1"/>
    </source>
</evidence>
<protein>
    <submittedName>
        <fullName evidence="1">Uncharacterized protein</fullName>
    </submittedName>
</protein>
<proteinExistence type="predicted"/>
<gene>
    <name evidence="1" type="ORF">HA050_08470</name>
</gene>
<comment type="caution">
    <text evidence="1">The sequence shown here is derived from an EMBL/GenBank/DDBJ whole genome shotgun (WGS) entry which is preliminary data.</text>
</comment>
<dbReference type="RefSeq" id="WP_166824607.1">
    <property type="nucleotide sequence ID" value="NZ_JAAOLX010000004.1"/>
</dbReference>
<dbReference type="EMBL" id="JAAOLX010000004">
    <property type="protein sequence ID" value="NHQ86149.1"/>
    <property type="molecule type" value="Genomic_DNA"/>
</dbReference>
<organism evidence="1 2">
    <name type="scientific">Iodobacter violaceini</name>
    <dbReference type="NCBI Taxonomy" id="3044271"/>
    <lineage>
        <taxon>Bacteria</taxon>
        <taxon>Pseudomonadati</taxon>
        <taxon>Pseudomonadota</taxon>
        <taxon>Betaproteobacteria</taxon>
        <taxon>Neisseriales</taxon>
        <taxon>Chitinibacteraceae</taxon>
        <taxon>Iodobacter</taxon>
    </lineage>
</organism>
<evidence type="ECO:0000313" key="2">
    <source>
        <dbReference type="Proteomes" id="UP000712570"/>
    </source>
</evidence>
<sequence>MASSKVKEITEEVIAGQEKLAVRNTPASRRRTKQVLPELAQVVLVEALPAEPVSQEHKKTKLTKVKKPKLVRDSFTIPEAEYIQLAVLKQRCLDAGLAVKKSELLRAGLQALVSMPDEYLVKQFDSLEKLKTGRPSKAG</sequence>
<reference evidence="1 2" key="1">
    <citation type="submission" date="2020-03" db="EMBL/GenBank/DDBJ databases">
        <title>Draft genome sequence of environmentally isolated violet-colored cultures.</title>
        <authorList>
            <person name="Wilson H.S."/>
        </authorList>
    </citation>
    <scope>NUCLEOTIDE SEQUENCE [LARGE SCALE GENOMIC DNA]</scope>
    <source>
        <strain evidence="1 2">HSC-16F04</strain>
    </source>
</reference>
<keyword evidence="2" id="KW-1185">Reference proteome</keyword>